<dbReference type="Proteomes" id="UP000652761">
    <property type="component" value="Unassembled WGS sequence"/>
</dbReference>
<dbReference type="AlphaFoldDB" id="A0A843X010"/>
<sequence length="215" mass="22709">MEAASAVALRHPPPRPHLFSRKPPSLAPLPSSSLSVAFPTLAAFSSRVLQFTARAEPPDAGDVQGSPEGPPTPAASEPSPLPNKPTPKGAGAGFGSGVAEPNRKKCKQRGPVVRRVPVQTPSSLYSRGGGGSLGEEQRQQQTVSESAFLLTWLGLGLLILIEGVALAASGFLPEQWDNFFVKYLYPSFTPTVFVFVGGTVAYGVLKYLQGEKQNN</sequence>
<reference evidence="3" key="1">
    <citation type="submission" date="2017-07" db="EMBL/GenBank/DDBJ databases">
        <title>Taro Niue Genome Assembly and Annotation.</title>
        <authorList>
            <person name="Atibalentja N."/>
            <person name="Keating K."/>
            <person name="Fields C.J."/>
        </authorList>
    </citation>
    <scope>NUCLEOTIDE SEQUENCE</scope>
    <source>
        <strain evidence="3">Niue_2</strain>
        <tissue evidence="3">Leaf</tissue>
    </source>
</reference>
<feature type="compositionally biased region" description="Pro residues" evidence="1">
    <location>
        <begin position="68"/>
        <end position="85"/>
    </location>
</feature>
<dbReference type="GO" id="GO:0009507">
    <property type="term" value="C:chloroplast"/>
    <property type="evidence" value="ECO:0007669"/>
    <property type="project" value="TreeGrafter"/>
</dbReference>
<feature type="transmembrane region" description="Helical" evidence="2">
    <location>
        <begin position="183"/>
        <end position="205"/>
    </location>
</feature>
<feature type="transmembrane region" description="Helical" evidence="2">
    <location>
        <begin position="147"/>
        <end position="171"/>
    </location>
</feature>
<organism evidence="3 4">
    <name type="scientific">Colocasia esculenta</name>
    <name type="common">Wild taro</name>
    <name type="synonym">Arum esculentum</name>
    <dbReference type="NCBI Taxonomy" id="4460"/>
    <lineage>
        <taxon>Eukaryota</taxon>
        <taxon>Viridiplantae</taxon>
        <taxon>Streptophyta</taxon>
        <taxon>Embryophyta</taxon>
        <taxon>Tracheophyta</taxon>
        <taxon>Spermatophyta</taxon>
        <taxon>Magnoliopsida</taxon>
        <taxon>Liliopsida</taxon>
        <taxon>Araceae</taxon>
        <taxon>Aroideae</taxon>
        <taxon>Colocasieae</taxon>
        <taxon>Colocasia</taxon>
    </lineage>
</organism>
<evidence type="ECO:0000256" key="2">
    <source>
        <dbReference type="SAM" id="Phobius"/>
    </source>
</evidence>
<keyword evidence="4" id="KW-1185">Reference proteome</keyword>
<evidence type="ECO:0000313" key="4">
    <source>
        <dbReference type="Proteomes" id="UP000652761"/>
    </source>
</evidence>
<dbReference type="OrthoDB" id="568307at2759"/>
<keyword evidence="2" id="KW-0472">Membrane</keyword>
<keyword evidence="2" id="KW-1133">Transmembrane helix</keyword>
<proteinExistence type="predicted"/>
<dbReference type="PANTHER" id="PTHR37385">
    <property type="entry name" value="PROTEIN LOW PSII ACCUMULATION 2, CHLOROPLASTIC"/>
    <property type="match status" value="1"/>
</dbReference>
<evidence type="ECO:0000256" key="1">
    <source>
        <dbReference type="SAM" id="MobiDB-lite"/>
    </source>
</evidence>
<feature type="region of interest" description="Disordered" evidence="1">
    <location>
        <begin position="53"/>
        <end position="139"/>
    </location>
</feature>
<name>A0A843X010_COLES</name>
<evidence type="ECO:0000313" key="3">
    <source>
        <dbReference type="EMBL" id="MQM10235.1"/>
    </source>
</evidence>
<keyword evidence="2" id="KW-0812">Transmembrane</keyword>
<dbReference type="PANTHER" id="PTHR37385:SF2">
    <property type="entry name" value="PROTEIN LPA2"/>
    <property type="match status" value="1"/>
</dbReference>
<protein>
    <recommendedName>
        <fullName evidence="5">Protein LOW PSII ACCUMULATION 2, chloroplastic</fullName>
    </recommendedName>
</protein>
<feature type="compositionally biased region" description="Low complexity" evidence="1">
    <location>
        <begin position="111"/>
        <end position="126"/>
    </location>
</feature>
<gene>
    <name evidence="3" type="ORF">Taro_043126</name>
</gene>
<accession>A0A843X010</accession>
<dbReference type="EMBL" id="NMUH01004619">
    <property type="protein sequence ID" value="MQM10235.1"/>
    <property type="molecule type" value="Genomic_DNA"/>
</dbReference>
<evidence type="ECO:0008006" key="5">
    <source>
        <dbReference type="Google" id="ProtNLM"/>
    </source>
</evidence>
<comment type="caution">
    <text evidence="3">The sequence shown here is derived from an EMBL/GenBank/DDBJ whole genome shotgun (WGS) entry which is preliminary data.</text>
</comment>
<feature type="region of interest" description="Disordered" evidence="1">
    <location>
        <begin position="1"/>
        <end position="32"/>
    </location>
</feature>
<dbReference type="InterPro" id="IPR038789">
    <property type="entry name" value="LPA2-like"/>
</dbReference>